<dbReference type="AlphaFoldDB" id="A0AAD6Z6Y3"/>
<evidence type="ECO:0000313" key="1">
    <source>
        <dbReference type="EMBL" id="KAJ7309229.1"/>
    </source>
</evidence>
<protein>
    <submittedName>
        <fullName evidence="1">Uncharacterized protein</fullName>
    </submittedName>
</protein>
<sequence>MSHLEIRDRLRSNIPPLGAERLAIRESIRIAQLRLAETDTQDSLDIASERGALRQYISECSSLLALIRLLPVEMLGRIFIQPAIHNSEMFGSTVVTMYRPKVIGEVSHHWREVTRGTPKLNRPSFADKNTYQRSLKVIMKSTTRSLCC</sequence>
<comment type="caution">
    <text evidence="1">The sequence shown here is derived from an EMBL/GenBank/DDBJ whole genome shotgun (WGS) entry which is preliminary data.</text>
</comment>
<dbReference type="EMBL" id="JARIHO010000083">
    <property type="protein sequence ID" value="KAJ7309229.1"/>
    <property type="molecule type" value="Genomic_DNA"/>
</dbReference>
<evidence type="ECO:0000313" key="2">
    <source>
        <dbReference type="Proteomes" id="UP001218218"/>
    </source>
</evidence>
<name>A0AAD6Z6Y3_9AGAR</name>
<keyword evidence="2" id="KW-1185">Reference proteome</keyword>
<accession>A0AAD6Z6Y3</accession>
<reference evidence="1" key="1">
    <citation type="submission" date="2023-03" db="EMBL/GenBank/DDBJ databases">
        <title>Massive genome expansion in bonnet fungi (Mycena s.s.) driven by repeated elements and novel gene families across ecological guilds.</title>
        <authorList>
            <consortium name="Lawrence Berkeley National Laboratory"/>
            <person name="Harder C.B."/>
            <person name="Miyauchi S."/>
            <person name="Viragh M."/>
            <person name="Kuo A."/>
            <person name="Thoen E."/>
            <person name="Andreopoulos B."/>
            <person name="Lu D."/>
            <person name="Skrede I."/>
            <person name="Drula E."/>
            <person name="Henrissat B."/>
            <person name="Morin E."/>
            <person name="Kohler A."/>
            <person name="Barry K."/>
            <person name="LaButti K."/>
            <person name="Morin E."/>
            <person name="Salamov A."/>
            <person name="Lipzen A."/>
            <person name="Mereny Z."/>
            <person name="Hegedus B."/>
            <person name="Baldrian P."/>
            <person name="Stursova M."/>
            <person name="Weitz H."/>
            <person name="Taylor A."/>
            <person name="Grigoriev I.V."/>
            <person name="Nagy L.G."/>
            <person name="Martin F."/>
            <person name="Kauserud H."/>
        </authorList>
    </citation>
    <scope>NUCLEOTIDE SEQUENCE</scope>
    <source>
        <strain evidence="1">CBHHK002</strain>
    </source>
</reference>
<dbReference type="Proteomes" id="UP001218218">
    <property type="component" value="Unassembled WGS sequence"/>
</dbReference>
<gene>
    <name evidence="1" type="ORF">DFH08DRAFT_823648</name>
</gene>
<organism evidence="1 2">
    <name type="scientific">Mycena albidolilacea</name>
    <dbReference type="NCBI Taxonomy" id="1033008"/>
    <lineage>
        <taxon>Eukaryota</taxon>
        <taxon>Fungi</taxon>
        <taxon>Dikarya</taxon>
        <taxon>Basidiomycota</taxon>
        <taxon>Agaricomycotina</taxon>
        <taxon>Agaricomycetes</taxon>
        <taxon>Agaricomycetidae</taxon>
        <taxon>Agaricales</taxon>
        <taxon>Marasmiineae</taxon>
        <taxon>Mycenaceae</taxon>
        <taxon>Mycena</taxon>
    </lineage>
</organism>
<proteinExistence type="predicted"/>